<dbReference type="EMBL" id="JACIVI010000007">
    <property type="protein sequence ID" value="MBB1163158.1"/>
    <property type="molecule type" value="Genomic_DNA"/>
</dbReference>
<sequence length="186" mass="19973">MALDNYRDLSDRSKSLSAGFQFEFACSHCKTAWRSPYRPFRTGQLTGVLLRASHYIRKLSVVGQVGADLAEYATDKAHAEALQDAMVLARQRYTECPKCQHAYCDNCMDGSVCVPCMGSALDHAPRAGSEAGAASATCPQCQAAAAGGRFCAECGFDFAATHKSCPGCGALCQRQSRFCTDCGHSF</sequence>
<gene>
    <name evidence="2" type="ORF">H4F90_14385</name>
</gene>
<dbReference type="RefSeq" id="WP_182665818.1">
    <property type="nucleotide sequence ID" value="NZ_JACIVI010000007.1"/>
</dbReference>
<feature type="domain" description="DZANK-type" evidence="1">
    <location>
        <begin position="138"/>
        <end position="183"/>
    </location>
</feature>
<accession>A0A839HTS0</accession>
<organism evidence="2 3">
    <name type="scientific">Aquariibacter albus</name>
    <dbReference type="NCBI Taxonomy" id="2759899"/>
    <lineage>
        <taxon>Bacteria</taxon>
        <taxon>Pseudomonadati</taxon>
        <taxon>Pseudomonadota</taxon>
        <taxon>Betaproteobacteria</taxon>
        <taxon>Burkholderiales</taxon>
        <taxon>Sphaerotilaceae</taxon>
        <taxon>Aquariibacter</taxon>
    </lineage>
</organism>
<name>A0A839HTS0_9BURK</name>
<evidence type="ECO:0000313" key="3">
    <source>
        <dbReference type="Proteomes" id="UP000586093"/>
    </source>
</evidence>
<reference evidence="2 3" key="1">
    <citation type="submission" date="2020-08" db="EMBL/GenBank/DDBJ databases">
        <title>Aquariorum lacteus gen. nov., sp. nov., a new member of the family Comamonadaceae, isolated from freshwater aquarium.</title>
        <authorList>
            <person name="Chun S.-J."/>
        </authorList>
    </citation>
    <scope>NUCLEOTIDE SEQUENCE [LARGE SCALE GENOMIC DNA]</scope>
    <source>
        <strain evidence="2 3">SJAQ100</strain>
    </source>
</reference>
<protein>
    <recommendedName>
        <fullName evidence="1">DZANK-type domain-containing protein</fullName>
    </recommendedName>
</protein>
<dbReference type="Pfam" id="PF12773">
    <property type="entry name" value="DZR"/>
    <property type="match status" value="1"/>
</dbReference>
<dbReference type="AlphaFoldDB" id="A0A839HTS0"/>
<evidence type="ECO:0000259" key="1">
    <source>
        <dbReference type="Pfam" id="PF12773"/>
    </source>
</evidence>
<dbReference type="Proteomes" id="UP000586093">
    <property type="component" value="Unassembled WGS sequence"/>
</dbReference>
<proteinExistence type="predicted"/>
<keyword evidence="3" id="KW-1185">Reference proteome</keyword>
<dbReference type="InterPro" id="IPR025874">
    <property type="entry name" value="DZR"/>
</dbReference>
<comment type="caution">
    <text evidence="2">The sequence shown here is derived from an EMBL/GenBank/DDBJ whole genome shotgun (WGS) entry which is preliminary data.</text>
</comment>
<evidence type="ECO:0000313" key="2">
    <source>
        <dbReference type="EMBL" id="MBB1163158.1"/>
    </source>
</evidence>